<accession>A0A1W2DGE0</accession>
<dbReference type="GO" id="GO:0046872">
    <property type="term" value="F:metal ion binding"/>
    <property type="evidence" value="ECO:0007669"/>
    <property type="project" value="UniProtKB-KW"/>
</dbReference>
<evidence type="ECO:0000259" key="8">
    <source>
        <dbReference type="PROSITE" id="PS51352"/>
    </source>
</evidence>
<organism evidence="9 10">
    <name type="scientific">Desulfocicer vacuolatum DSM 3385</name>
    <dbReference type="NCBI Taxonomy" id="1121400"/>
    <lineage>
        <taxon>Bacteria</taxon>
        <taxon>Pseudomonadati</taxon>
        <taxon>Thermodesulfobacteriota</taxon>
        <taxon>Desulfobacteria</taxon>
        <taxon>Desulfobacterales</taxon>
        <taxon>Desulfobacteraceae</taxon>
        <taxon>Desulfocicer</taxon>
    </lineage>
</organism>
<name>A0A1W2DGE0_9BACT</name>
<dbReference type="AlphaFoldDB" id="A0A1W2DGE0"/>
<keyword evidence="4" id="KW-0249">Electron transport</keyword>
<dbReference type="GO" id="GO:0005829">
    <property type="term" value="C:cytosol"/>
    <property type="evidence" value="ECO:0007669"/>
    <property type="project" value="TreeGrafter"/>
</dbReference>
<dbReference type="RefSeq" id="WP_084070297.1">
    <property type="nucleotide sequence ID" value="NZ_FWXY01000017.1"/>
</dbReference>
<dbReference type="Pfam" id="PF21352">
    <property type="entry name" value="Zn_ribbon_Thio2"/>
    <property type="match status" value="1"/>
</dbReference>
<protein>
    <recommendedName>
        <fullName evidence="7">Thioredoxin</fullName>
    </recommendedName>
</protein>
<dbReference type="STRING" id="1121400.SAMN02746065_11797"/>
<dbReference type="EMBL" id="FWXY01000017">
    <property type="protein sequence ID" value="SMC96535.1"/>
    <property type="molecule type" value="Genomic_DNA"/>
</dbReference>
<keyword evidence="6" id="KW-0676">Redox-active center</keyword>
<dbReference type="NCBIfam" id="NF008229">
    <property type="entry name" value="PRK10996.1"/>
    <property type="match status" value="1"/>
</dbReference>
<evidence type="ECO:0000256" key="5">
    <source>
        <dbReference type="ARBA" id="ARBA00023157"/>
    </source>
</evidence>
<keyword evidence="2" id="KW-0813">Transport</keyword>
<sequence length="148" mass="16260">MTNDSIIIACTSCGTRNRIPKNKIKQKPVCAKCRASLANIPWFPVNITDAQFDTAVLAHKGIVMVDCWAPWCGPCKSMGPILDGLARDYAGRVKMIKINMDENPATGSKYNIRSIPTLLLFKDGQLKDTLVGAVPRTEMESRLKPLIG</sequence>
<evidence type="ECO:0000256" key="7">
    <source>
        <dbReference type="NCBIfam" id="TIGR01068"/>
    </source>
</evidence>
<dbReference type="NCBIfam" id="TIGR01068">
    <property type="entry name" value="thioredoxin"/>
    <property type="match status" value="1"/>
</dbReference>
<comment type="similarity">
    <text evidence="1">Belongs to the thioredoxin family.</text>
</comment>
<dbReference type="InterPro" id="IPR036249">
    <property type="entry name" value="Thioredoxin-like_sf"/>
</dbReference>
<dbReference type="Gene3D" id="3.40.30.10">
    <property type="entry name" value="Glutaredoxin"/>
    <property type="match status" value="1"/>
</dbReference>
<dbReference type="PANTHER" id="PTHR45663:SF11">
    <property type="entry name" value="GEO12009P1"/>
    <property type="match status" value="1"/>
</dbReference>
<evidence type="ECO:0000313" key="9">
    <source>
        <dbReference type="EMBL" id="SMC96535.1"/>
    </source>
</evidence>
<evidence type="ECO:0000256" key="3">
    <source>
        <dbReference type="ARBA" id="ARBA00022723"/>
    </source>
</evidence>
<dbReference type="PRINTS" id="PR00421">
    <property type="entry name" value="THIOREDOXIN"/>
</dbReference>
<keyword evidence="5" id="KW-1015">Disulfide bond</keyword>
<dbReference type="Pfam" id="PF00085">
    <property type="entry name" value="Thioredoxin"/>
    <property type="match status" value="1"/>
</dbReference>
<evidence type="ECO:0000313" key="10">
    <source>
        <dbReference type="Proteomes" id="UP000192418"/>
    </source>
</evidence>
<evidence type="ECO:0000256" key="2">
    <source>
        <dbReference type="ARBA" id="ARBA00022448"/>
    </source>
</evidence>
<reference evidence="9 10" key="1">
    <citation type="submission" date="2017-04" db="EMBL/GenBank/DDBJ databases">
        <authorList>
            <person name="Afonso C.L."/>
            <person name="Miller P.J."/>
            <person name="Scott M.A."/>
            <person name="Spackman E."/>
            <person name="Goraichik I."/>
            <person name="Dimitrov K.M."/>
            <person name="Suarez D.L."/>
            <person name="Swayne D.E."/>
        </authorList>
    </citation>
    <scope>NUCLEOTIDE SEQUENCE [LARGE SCALE GENOMIC DNA]</scope>
    <source>
        <strain evidence="9 10">DSM 3385</strain>
    </source>
</reference>
<keyword evidence="3" id="KW-0479">Metal-binding</keyword>
<dbReference type="InterPro" id="IPR049299">
    <property type="entry name" value="Thio2_N"/>
</dbReference>
<dbReference type="InterPro" id="IPR013766">
    <property type="entry name" value="Thioredoxin_domain"/>
</dbReference>
<evidence type="ECO:0000256" key="4">
    <source>
        <dbReference type="ARBA" id="ARBA00022982"/>
    </source>
</evidence>
<dbReference type="GO" id="GO:0015035">
    <property type="term" value="F:protein-disulfide reductase activity"/>
    <property type="evidence" value="ECO:0007669"/>
    <property type="project" value="UniProtKB-UniRule"/>
</dbReference>
<dbReference type="OrthoDB" id="9790390at2"/>
<dbReference type="CDD" id="cd02947">
    <property type="entry name" value="TRX_family"/>
    <property type="match status" value="1"/>
</dbReference>
<keyword evidence="10" id="KW-1185">Reference proteome</keyword>
<dbReference type="SUPFAM" id="SSF52833">
    <property type="entry name" value="Thioredoxin-like"/>
    <property type="match status" value="1"/>
</dbReference>
<gene>
    <name evidence="9" type="ORF">SAMN02746065_11797</name>
</gene>
<dbReference type="PROSITE" id="PS00194">
    <property type="entry name" value="THIOREDOXIN_1"/>
    <property type="match status" value="1"/>
</dbReference>
<dbReference type="PROSITE" id="PS51352">
    <property type="entry name" value="THIOREDOXIN_2"/>
    <property type="match status" value="1"/>
</dbReference>
<dbReference type="InterPro" id="IPR017937">
    <property type="entry name" value="Thioredoxin_CS"/>
</dbReference>
<dbReference type="Gene3D" id="2.30.30.380">
    <property type="entry name" value="Zn-finger domain of Sec23/24"/>
    <property type="match status" value="1"/>
</dbReference>
<evidence type="ECO:0000256" key="6">
    <source>
        <dbReference type="ARBA" id="ARBA00023284"/>
    </source>
</evidence>
<evidence type="ECO:0000256" key="1">
    <source>
        <dbReference type="ARBA" id="ARBA00008987"/>
    </source>
</evidence>
<dbReference type="PANTHER" id="PTHR45663">
    <property type="entry name" value="GEO12009P1"/>
    <property type="match status" value="1"/>
</dbReference>
<dbReference type="InterPro" id="IPR005746">
    <property type="entry name" value="Thioredoxin"/>
</dbReference>
<dbReference type="FunFam" id="3.40.30.10:FF:000001">
    <property type="entry name" value="Thioredoxin"/>
    <property type="match status" value="1"/>
</dbReference>
<feature type="domain" description="Thioredoxin" evidence="8">
    <location>
        <begin position="34"/>
        <end position="148"/>
    </location>
</feature>
<dbReference type="Proteomes" id="UP000192418">
    <property type="component" value="Unassembled WGS sequence"/>
</dbReference>
<proteinExistence type="inferred from homology"/>
<dbReference type="GO" id="GO:0045454">
    <property type="term" value="P:cell redox homeostasis"/>
    <property type="evidence" value="ECO:0007669"/>
    <property type="project" value="TreeGrafter"/>
</dbReference>